<evidence type="ECO:0000259" key="1">
    <source>
        <dbReference type="PROSITE" id="PS50112"/>
    </source>
</evidence>
<protein>
    <submittedName>
        <fullName evidence="2">SIGNAL-TRANSDUCTION SENSOR PROTEIN-PAS/PAC domain</fullName>
    </submittedName>
</protein>
<dbReference type="NCBIfam" id="TIGR00229">
    <property type="entry name" value="sensory_box"/>
    <property type="match status" value="1"/>
</dbReference>
<dbReference type="SUPFAM" id="SSF55785">
    <property type="entry name" value="PYP-like sensor domain (PAS domain)"/>
    <property type="match status" value="1"/>
</dbReference>
<organism evidence="2">
    <name type="scientific">hydrothermal vent metagenome</name>
    <dbReference type="NCBI Taxonomy" id="652676"/>
    <lineage>
        <taxon>unclassified sequences</taxon>
        <taxon>metagenomes</taxon>
        <taxon>ecological metagenomes</taxon>
    </lineage>
</organism>
<dbReference type="PROSITE" id="PS50112">
    <property type="entry name" value="PAS"/>
    <property type="match status" value="1"/>
</dbReference>
<sequence length="174" mass="20333">MKKPTPIDEEIELDPKRYIVSETDEKGKITFCNDYFMEVSGYTQEELIGKPHSIVRHPDMPKVVFKLLWETISQGKNINAVVKNLAKDGRYYWIFTEFESRRDTDTGKIIGYHAARKSISKHVLEIVAQLYAKLLEIEQTESVEASEEFLHRYLKSEGDDITFANLMENIHRLY</sequence>
<proteinExistence type="predicted"/>
<dbReference type="InterPro" id="IPR013655">
    <property type="entry name" value="PAS_fold_3"/>
</dbReference>
<feature type="domain" description="PAS" evidence="1">
    <location>
        <begin position="24"/>
        <end position="75"/>
    </location>
</feature>
<dbReference type="InterPro" id="IPR035965">
    <property type="entry name" value="PAS-like_dom_sf"/>
</dbReference>
<name>A0A1W1BG75_9ZZZZ</name>
<accession>A0A1W1BG75</accession>
<dbReference type="CDD" id="cd00130">
    <property type="entry name" value="PAS"/>
    <property type="match status" value="1"/>
</dbReference>
<evidence type="ECO:0000313" key="2">
    <source>
        <dbReference type="EMBL" id="SFV52503.1"/>
    </source>
</evidence>
<dbReference type="EMBL" id="FPHC01000026">
    <property type="protein sequence ID" value="SFV52503.1"/>
    <property type="molecule type" value="Genomic_DNA"/>
</dbReference>
<dbReference type="AlphaFoldDB" id="A0A1W1BG75"/>
<dbReference type="Gene3D" id="3.30.450.20">
    <property type="entry name" value="PAS domain"/>
    <property type="match status" value="1"/>
</dbReference>
<dbReference type="InterPro" id="IPR000014">
    <property type="entry name" value="PAS"/>
</dbReference>
<reference evidence="2" key="1">
    <citation type="submission" date="2016-10" db="EMBL/GenBank/DDBJ databases">
        <authorList>
            <person name="de Groot N.N."/>
        </authorList>
    </citation>
    <scope>NUCLEOTIDE SEQUENCE</scope>
</reference>
<dbReference type="Pfam" id="PF08447">
    <property type="entry name" value="PAS_3"/>
    <property type="match status" value="1"/>
</dbReference>
<gene>
    <name evidence="2" type="ORF">MNB_SV-6-172</name>
</gene>